<dbReference type="EMBL" id="CP010945">
    <property type="protein sequence ID" value="AKV06875.1"/>
    <property type="molecule type" value="Genomic_DNA"/>
</dbReference>
<accession>A0A0K1QN45</accession>
<proteinExistence type="predicted"/>
<evidence type="ECO:0000313" key="2">
    <source>
        <dbReference type="Proteomes" id="UP000017175"/>
    </source>
</evidence>
<dbReference type="RefSeq" id="WP_017340283.1">
    <property type="nucleotide sequence ID" value="NZ_CP010945.1"/>
</dbReference>
<gene>
    <name evidence="1" type="ORF">B723_10885</name>
</gene>
<dbReference type="AlphaFoldDB" id="A0A0K1QN45"/>
<name>A0A0K1QN45_PSEFL</name>
<evidence type="ECO:0000313" key="1">
    <source>
        <dbReference type="EMBL" id="AKV06875.1"/>
    </source>
</evidence>
<reference evidence="1 2" key="1">
    <citation type="journal article" date="2012" name="J. Bacteriol.">
        <title>Draft genome sequence of the cyanide-utilizing bacterium Pseudomonas fluorescens strain NCIMB 11764.</title>
        <authorList>
            <person name="Vilo C.A."/>
            <person name="Benedik M.J."/>
            <person name="Kunz D.A."/>
            <person name="Dong Q."/>
        </authorList>
    </citation>
    <scope>NUCLEOTIDE SEQUENCE [LARGE SCALE GENOMIC DNA]</scope>
    <source>
        <strain evidence="1 2">NCIMB 11764</strain>
    </source>
</reference>
<organism evidence="1 2">
    <name type="scientific">Pseudomonas fluorescens NCIMB 11764</name>
    <dbReference type="NCBI Taxonomy" id="1221522"/>
    <lineage>
        <taxon>Bacteria</taxon>
        <taxon>Pseudomonadati</taxon>
        <taxon>Pseudomonadota</taxon>
        <taxon>Gammaproteobacteria</taxon>
        <taxon>Pseudomonadales</taxon>
        <taxon>Pseudomonadaceae</taxon>
        <taxon>Pseudomonas</taxon>
    </lineage>
</organism>
<sequence>MTVDEISPAAQDLFAVDGRMKFSAGRIAVDSPDLEYRLLIPDETTIAGFQNRGLPGEKQLSFTFSKDIKSGTHTLGEEGSPFRAANFHERLNDILGPKSLEHYKAIEGKVVLTVLGNLPYQMDYLVNSFELTVESLTTGKTFGILGNFLSQMTYSSAK</sequence>
<dbReference type="OrthoDB" id="9943388at2"/>
<dbReference type="Proteomes" id="UP000017175">
    <property type="component" value="Chromosome"/>
</dbReference>
<protein>
    <submittedName>
        <fullName evidence="1">Uncharacterized protein</fullName>
    </submittedName>
</protein>